<dbReference type="EMBL" id="MPUH01000266">
    <property type="protein sequence ID" value="OMJ84545.1"/>
    <property type="molecule type" value="Genomic_DNA"/>
</dbReference>
<keyword evidence="2 4" id="KW-0863">Zinc-finger</keyword>
<feature type="signal peptide" evidence="5">
    <location>
        <begin position="1"/>
        <end position="21"/>
    </location>
</feature>
<evidence type="ECO:0000256" key="5">
    <source>
        <dbReference type="SAM" id="SignalP"/>
    </source>
</evidence>
<evidence type="ECO:0000313" key="8">
    <source>
        <dbReference type="Proteomes" id="UP000187209"/>
    </source>
</evidence>
<dbReference type="OrthoDB" id="292178at2759"/>
<dbReference type="InterPro" id="IPR001841">
    <property type="entry name" value="Znf_RING"/>
</dbReference>
<sequence>MVLWLVSIVSLSILRAYFSRARRIRTIETFSGILPRTLSIQARLELIMLELENIPQDSFSRDDDFTHISNHPISKEQIEALPHVKAVDEDSCCICLDDIKLDEDLTILPCTHKYHSTCVDNWFLIKPLCPICKTRIN</sequence>
<dbReference type="SMART" id="SM00184">
    <property type="entry name" value="RING"/>
    <property type="match status" value="1"/>
</dbReference>
<evidence type="ECO:0000313" key="7">
    <source>
        <dbReference type="EMBL" id="OMJ84545.1"/>
    </source>
</evidence>
<dbReference type="SUPFAM" id="SSF57850">
    <property type="entry name" value="RING/U-box"/>
    <property type="match status" value="1"/>
</dbReference>
<keyword evidence="3" id="KW-0862">Zinc</keyword>
<organism evidence="7 8">
    <name type="scientific">Stentor coeruleus</name>
    <dbReference type="NCBI Taxonomy" id="5963"/>
    <lineage>
        <taxon>Eukaryota</taxon>
        <taxon>Sar</taxon>
        <taxon>Alveolata</taxon>
        <taxon>Ciliophora</taxon>
        <taxon>Postciliodesmatophora</taxon>
        <taxon>Heterotrichea</taxon>
        <taxon>Heterotrichida</taxon>
        <taxon>Stentoridae</taxon>
        <taxon>Stentor</taxon>
    </lineage>
</organism>
<dbReference type="PROSITE" id="PS50089">
    <property type="entry name" value="ZF_RING_2"/>
    <property type="match status" value="1"/>
</dbReference>
<evidence type="ECO:0000256" key="3">
    <source>
        <dbReference type="ARBA" id="ARBA00022833"/>
    </source>
</evidence>
<proteinExistence type="predicted"/>
<keyword evidence="5" id="KW-0732">Signal</keyword>
<reference evidence="7 8" key="1">
    <citation type="submission" date="2016-11" db="EMBL/GenBank/DDBJ databases">
        <title>The macronuclear genome of Stentor coeruleus: a giant cell with tiny introns.</title>
        <authorList>
            <person name="Slabodnick M."/>
            <person name="Ruby J.G."/>
            <person name="Reiff S.B."/>
            <person name="Swart E.C."/>
            <person name="Gosai S."/>
            <person name="Prabakaran S."/>
            <person name="Witkowska E."/>
            <person name="Larue G.E."/>
            <person name="Fisher S."/>
            <person name="Freeman R.M."/>
            <person name="Gunawardena J."/>
            <person name="Chu W."/>
            <person name="Stover N.A."/>
            <person name="Gregory B.D."/>
            <person name="Nowacki M."/>
            <person name="Derisi J."/>
            <person name="Roy S.W."/>
            <person name="Marshall W.F."/>
            <person name="Sood P."/>
        </authorList>
    </citation>
    <scope>NUCLEOTIDE SEQUENCE [LARGE SCALE GENOMIC DNA]</scope>
    <source>
        <strain evidence="7">WM001</strain>
    </source>
</reference>
<dbReference type="GO" id="GO:0061630">
    <property type="term" value="F:ubiquitin protein ligase activity"/>
    <property type="evidence" value="ECO:0007669"/>
    <property type="project" value="TreeGrafter"/>
</dbReference>
<dbReference type="InterPro" id="IPR013083">
    <property type="entry name" value="Znf_RING/FYVE/PHD"/>
</dbReference>
<dbReference type="GO" id="GO:0006511">
    <property type="term" value="P:ubiquitin-dependent protein catabolic process"/>
    <property type="evidence" value="ECO:0007669"/>
    <property type="project" value="TreeGrafter"/>
</dbReference>
<dbReference type="AlphaFoldDB" id="A0A1R2C6I9"/>
<evidence type="ECO:0000256" key="1">
    <source>
        <dbReference type="ARBA" id="ARBA00022723"/>
    </source>
</evidence>
<dbReference type="Proteomes" id="UP000187209">
    <property type="component" value="Unassembled WGS sequence"/>
</dbReference>
<feature type="domain" description="RING-type" evidence="6">
    <location>
        <begin position="92"/>
        <end position="133"/>
    </location>
</feature>
<protein>
    <recommendedName>
        <fullName evidence="6">RING-type domain-containing protein</fullName>
    </recommendedName>
</protein>
<keyword evidence="1" id="KW-0479">Metal-binding</keyword>
<keyword evidence="8" id="KW-1185">Reference proteome</keyword>
<evidence type="ECO:0000256" key="2">
    <source>
        <dbReference type="ARBA" id="ARBA00022771"/>
    </source>
</evidence>
<dbReference type="PANTHER" id="PTHR45931">
    <property type="entry name" value="SI:CH211-59O9.10"/>
    <property type="match status" value="1"/>
</dbReference>
<dbReference type="InterPro" id="IPR051834">
    <property type="entry name" value="RING_finger_E3_ligase"/>
</dbReference>
<dbReference type="GO" id="GO:0005634">
    <property type="term" value="C:nucleus"/>
    <property type="evidence" value="ECO:0007669"/>
    <property type="project" value="TreeGrafter"/>
</dbReference>
<evidence type="ECO:0000259" key="6">
    <source>
        <dbReference type="PROSITE" id="PS50089"/>
    </source>
</evidence>
<dbReference type="GO" id="GO:0008270">
    <property type="term" value="F:zinc ion binding"/>
    <property type="evidence" value="ECO:0007669"/>
    <property type="project" value="UniProtKB-KW"/>
</dbReference>
<dbReference type="Gene3D" id="3.30.40.10">
    <property type="entry name" value="Zinc/RING finger domain, C3HC4 (zinc finger)"/>
    <property type="match status" value="1"/>
</dbReference>
<evidence type="ECO:0000256" key="4">
    <source>
        <dbReference type="PROSITE-ProRule" id="PRU00175"/>
    </source>
</evidence>
<accession>A0A1R2C6I9</accession>
<dbReference type="PANTHER" id="PTHR45931:SF3">
    <property type="entry name" value="RING ZINC FINGER-CONTAINING PROTEIN"/>
    <property type="match status" value="1"/>
</dbReference>
<comment type="caution">
    <text evidence="7">The sequence shown here is derived from an EMBL/GenBank/DDBJ whole genome shotgun (WGS) entry which is preliminary data.</text>
</comment>
<dbReference type="Pfam" id="PF13639">
    <property type="entry name" value="zf-RING_2"/>
    <property type="match status" value="1"/>
</dbReference>
<feature type="chain" id="PRO_5012842342" description="RING-type domain-containing protein" evidence="5">
    <location>
        <begin position="22"/>
        <end position="137"/>
    </location>
</feature>
<gene>
    <name evidence="7" type="ORF">SteCoe_14354</name>
</gene>
<name>A0A1R2C6I9_9CILI</name>